<name>A0ABP0ZST5_9ASCO</name>
<feature type="compositionally biased region" description="Acidic residues" evidence="1">
    <location>
        <begin position="187"/>
        <end position="204"/>
    </location>
</feature>
<dbReference type="Gene3D" id="1.10.555.10">
    <property type="entry name" value="Rho GTPase activation protein"/>
    <property type="match status" value="1"/>
</dbReference>
<feature type="compositionally biased region" description="Polar residues" evidence="1">
    <location>
        <begin position="863"/>
        <end position="875"/>
    </location>
</feature>
<feature type="region of interest" description="Disordered" evidence="1">
    <location>
        <begin position="844"/>
        <end position="875"/>
    </location>
</feature>
<keyword evidence="3" id="KW-1185">Reference proteome</keyword>
<dbReference type="GeneID" id="92209441"/>
<dbReference type="Gene3D" id="1.20.1270.60">
    <property type="entry name" value="Arfaptin homology (AH) domain/BAR domain"/>
    <property type="match status" value="1"/>
</dbReference>
<evidence type="ECO:0000256" key="1">
    <source>
        <dbReference type="SAM" id="MobiDB-lite"/>
    </source>
</evidence>
<organism evidence="2 3">
    <name type="scientific">Lodderomyces beijingensis</name>
    <dbReference type="NCBI Taxonomy" id="1775926"/>
    <lineage>
        <taxon>Eukaryota</taxon>
        <taxon>Fungi</taxon>
        <taxon>Dikarya</taxon>
        <taxon>Ascomycota</taxon>
        <taxon>Saccharomycotina</taxon>
        <taxon>Pichiomycetes</taxon>
        <taxon>Debaryomycetaceae</taxon>
        <taxon>Candida/Lodderomyces clade</taxon>
        <taxon>Lodderomyces</taxon>
    </lineage>
</organism>
<dbReference type="RefSeq" id="XP_066831183.1">
    <property type="nucleotide sequence ID" value="XM_066974445.1"/>
</dbReference>
<reference evidence="2 3" key="1">
    <citation type="submission" date="2024-03" db="EMBL/GenBank/DDBJ databases">
        <authorList>
            <person name="Brejova B."/>
        </authorList>
    </citation>
    <scope>NUCLEOTIDE SEQUENCE [LARGE SCALE GENOMIC DNA]</scope>
    <source>
        <strain evidence="2 3">CBS 14171</strain>
    </source>
</reference>
<evidence type="ECO:0000313" key="2">
    <source>
        <dbReference type="EMBL" id="CAK9440145.1"/>
    </source>
</evidence>
<dbReference type="InterPro" id="IPR008936">
    <property type="entry name" value="Rho_GTPase_activation_prot"/>
</dbReference>
<gene>
    <name evidence="2" type="ORF">LODBEIA_P42450</name>
</gene>
<accession>A0ABP0ZST5</accession>
<dbReference type="InterPro" id="IPR027267">
    <property type="entry name" value="AH/BAR_dom_sf"/>
</dbReference>
<dbReference type="SUPFAM" id="SSF103657">
    <property type="entry name" value="BAR/IMD domain-like"/>
    <property type="match status" value="1"/>
</dbReference>
<proteinExistence type="predicted"/>
<dbReference type="Proteomes" id="UP001497383">
    <property type="component" value="Chromosome 5"/>
</dbReference>
<evidence type="ECO:0008006" key="4">
    <source>
        <dbReference type="Google" id="ProtNLM"/>
    </source>
</evidence>
<feature type="region of interest" description="Disordered" evidence="1">
    <location>
        <begin position="809"/>
        <end position="832"/>
    </location>
</feature>
<evidence type="ECO:0000313" key="3">
    <source>
        <dbReference type="Proteomes" id="UP001497383"/>
    </source>
</evidence>
<feature type="region of interest" description="Disordered" evidence="1">
    <location>
        <begin position="162"/>
        <end position="229"/>
    </location>
</feature>
<feature type="compositionally biased region" description="Basic and acidic residues" evidence="1">
    <location>
        <begin position="162"/>
        <end position="186"/>
    </location>
</feature>
<protein>
    <recommendedName>
        <fullName evidence="4">Rho-GAP domain-containing protein</fullName>
    </recommendedName>
</protein>
<dbReference type="EMBL" id="OZ022409">
    <property type="protein sequence ID" value="CAK9440145.1"/>
    <property type="molecule type" value="Genomic_DNA"/>
</dbReference>
<feature type="region of interest" description="Disordered" evidence="1">
    <location>
        <begin position="891"/>
        <end position="914"/>
    </location>
</feature>
<sequence length="940" mass="106186">MSDSFANNFWTADFITGLNQLQSQSTTSISQLHEFRKLVFSLLKYYHSNSEYLTQTSTELNSPNGPFRSNKSDAERLTLDLCFKSFIDQMGVEAIILMNLAADIDKHVLDDLTQYLKYHESKIRREFDRLETIYGDYLDLSEKISKTKKKYFEQVRLQEYAESSRESGHIEANDSARMKEEVKDDEKGDEEEWEEEEEEEEENYSSDGESYAGEEEENDPSIASQSGPDKSFKFPLRVGPVVFEKVDELQKTLARLISKVPTSKRSITLPGYKADIFSSDSLCEILVKSPVSGLVPPSRSNLEKFGQALVDLKLITPTSIFSKKFKSEGVWFEWSDLASDIATAKTQLAPPAATPARLSGITPTSTPSSENKFLKRNKMASPAEKLKSDIAETTARFNSMFSSVKSSIMKTNHAELIRSLLEQYNKQILELEDCVYYLERGLIDISQYLEKFENKKLEIIYDSSAKLSQILSRSFQQQSGEVTRYAKAVIDFNTKANITSDFKKTLDSHKSGLYFPVSLPQKEREAIGNLPQDLKSQFDLFNDVQLQVLNSHLTPEETSMAKSSVPVLLDSMLLELKSRDLARVKSSWLQPLDFQMQWRLKQELTQLIGSNIQDTSDTNAHISESPLMYVVVENLRAKEPEEIVAFLKCWLLEMRDSTIPFLNYETITAAYSGASEQKDRSSELVMHLSTVPRSNLASLICIIEHICLAFGLASLENHVEEEEKEEAAAAAAEDDNKLASISKELNSMEAIGAVPFMHLLMRPSTTKHATGFKPPLETYEAVLIDLLSTRIRRELLNILVKRELEIKEKKEHEKKAALSSRKKISHQEVPRTADNSVLYDDVSELYADPDSPSPQKMAHRHTANANASTSMNQNVDIKAPRHLSADAFELRPFKTRSTPLPSPQSSPKPLKESTFDIHKATTPSSAAFLAPKMDIQFEGK</sequence>